<dbReference type="OrthoDB" id="308329at2759"/>
<sequence>MLKIQRSKSCDAILIALKNLDKGDNQSQQSFRAYDNSTVLDLIVHIQKNQHTEKDIKLFFEQNIQFTGDLNQYVIDIIKRTKNRNIGYRIIDQQIQSKSEFIKINEYAQSEIYPEKRIMATQIPITEYYNADINNNHIQNQVSKFQLKNKENLCDQREERQQIIDNIEQFKQIQPKVSQQYQQFSQLVNNVEQKSEQVSNESSQSQNFKQLEMENQKLKEEYKKLQNMYQNLQEENKKLKDENQILKNIQNNVEVKQISPVSERIVENRLSETSYFTNKCNHQIKEQQLEQILAKALFSKQKAKCPQCSKNISNNLCQQILIFGRQYLDMKNQMDLQVLSENIQLKLKSHKDLQLVHCSNKRCNFICIWQQNQALQKQQGYCPVCLQHSISNPQYKSYNYSHLIANKGTK</sequence>
<organism evidence="2 3">
    <name type="scientific">Paramecium pentaurelia</name>
    <dbReference type="NCBI Taxonomy" id="43138"/>
    <lineage>
        <taxon>Eukaryota</taxon>
        <taxon>Sar</taxon>
        <taxon>Alveolata</taxon>
        <taxon>Ciliophora</taxon>
        <taxon>Intramacronucleata</taxon>
        <taxon>Oligohymenophorea</taxon>
        <taxon>Peniculida</taxon>
        <taxon>Parameciidae</taxon>
        <taxon>Paramecium</taxon>
    </lineage>
</organism>
<evidence type="ECO:0000313" key="3">
    <source>
        <dbReference type="Proteomes" id="UP000689195"/>
    </source>
</evidence>
<dbReference type="AlphaFoldDB" id="A0A8S1URD8"/>
<comment type="caution">
    <text evidence="2">The sequence shown here is derived from an EMBL/GenBank/DDBJ whole genome shotgun (WGS) entry which is preliminary data.</text>
</comment>
<protein>
    <submittedName>
        <fullName evidence="2">Uncharacterized protein</fullName>
    </submittedName>
</protein>
<keyword evidence="1" id="KW-0175">Coiled coil</keyword>
<name>A0A8S1URD8_9CILI</name>
<accession>A0A8S1URD8</accession>
<feature type="coiled-coil region" evidence="1">
    <location>
        <begin position="181"/>
        <end position="256"/>
    </location>
</feature>
<evidence type="ECO:0000313" key="2">
    <source>
        <dbReference type="EMBL" id="CAD8167878.1"/>
    </source>
</evidence>
<reference evidence="2" key="1">
    <citation type="submission" date="2021-01" db="EMBL/GenBank/DDBJ databases">
        <authorList>
            <consortium name="Genoscope - CEA"/>
            <person name="William W."/>
        </authorList>
    </citation>
    <scope>NUCLEOTIDE SEQUENCE</scope>
</reference>
<dbReference type="EMBL" id="CAJJDO010000048">
    <property type="protein sequence ID" value="CAD8167878.1"/>
    <property type="molecule type" value="Genomic_DNA"/>
</dbReference>
<gene>
    <name evidence="2" type="ORF">PPENT_87.1.T0480065</name>
</gene>
<dbReference type="Proteomes" id="UP000689195">
    <property type="component" value="Unassembled WGS sequence"/>
</dbReference>
<evidence type="ECO:0000256" key="1">
    <source>
        <dbReference type="SAM" id="Coils"/>
    </source>
</evidence>
<proteinExistence type="predicted"/>
<keyword evidence="3" id="KW-1185">Reference proteome</keyword>